<dbReference type="Gene3D" id="1.10.10.10">
    <property type="entry name" value="Winged helix-like DNA-binding domain superfamily/Winged helix DNA-binding domain"/>
    <property type="match status" value="1"/>
</dbReference>
<dbReference type="AlphaFoldDB" id="A0A1G2FUS6"/>
<gene>
    <name evidence="4" type="ORF">A3B04_03110</name>
</gene>
<dbReference type="InterPro" id="IPR041614">
    <property type="entry name" value="DprA_WH"/>
</dbReference>
<dbReference type="Proteomes" id="UP000177126">
    <property type="component" value="Unassembled WGS sequence"/>
</dbReference>
<proteinExistence type="inferred from homology"/>
<evidence type="ECO:0000259" key="3">
    <source>
        <dbReference type="Pfam" id="PF17782"/>
    </source>
</evidence>
<dbReference type="Pfam" id="PF17782">
    <property type="entry name" value="WHD_DprA"/>
    <property type="match status" value="1"/>
</dbReference>
<evidence type="ECO:0000313" key="4">
    <source>
        <dbReference type="EMBL" id="OGZ41834.1"/>
    </source>
</evidence>
<evidence type="ECO:0000313" key="5">
    <source>
        <dbReference type="Proteomes" id="UP000177126"/>
    </source>
</evidence>
<organism evidence="4 5">
    <name type="scientific">Candidatus Portnoybacteria bacterium RIFCSPLOWO2_02_FULL_39_11</name>
    <dbReference type="NCBI Taxonomy" id="1802001"/>
    <lineage>
        <taxon>Bacteria</taxon>
        <taxon>Candidatus Portnoyibacteriota</taxon>
    </lineage>
</organism>
<dbReference type="PANTHER" id="PTHR43022">
    <property type="entry name" value="PROTEIN SMF"/>
    <property type="match status" value="1"/>
</dbReference>
<dbReference type="InterPro" id="IPR036388">
    <property type="entry name" value="WH-like_DNA-bd_sf"/>
</dbReference>
<dbReference type="NCBIfam" id="TIGR00732">
    <property type="entry name" value="dprA"/>
    <property type="match status" value="1"/>
</dbReference>
<dbReference type="Pfam" id="PF02481">
    <property type="entry name" value="DNA_processg_A"/>
    <property type="match status" value="1"/>
</dbReference>
<dbReference type="GO" id="GO:0009294">
    <property type="term" value="P:DNA-mediated transformation"/>
    <property type="evidence" value="ECO:0007669"/>
    <property type="project" value="InterPro"/>
</dbReference>
<reference evidence="4 5" key="1">
    <citation type="journal article" date="2016" name="Nat. Commun.">
        <title>Thousands of microbial genomes shed light on interconnected biogeochemical processes in an aquifer system.</title>
        <authorList>
            <person name="Anantharaman K."/>
            <person name="Brown C.T."/>
            <person name="Hug L.A."/>
            <person name="Sharon I."/>
            <person name="Castelle C.J."/>
            <person name="Probst A.J."/>
            <person name="Thomas B.C."/>
            <person name="Singh A."/>
            <person name="Wilkins M.J."/>
            <person name="Karaoz U."/>
            <person name="Brodie E.L."/>
            <person name="Williams K.H."/>
            <person name="Hubbard S.S."/>
            <person name="Banfield J.F."/>
        </authorList>
    </citation>
    <scope>NUCLEOTIDE SEQUENCE [LARGE SCALE GENOMIC DNA]</scope>
</reference>
<feature type="domain" description="Smf/DprA SLOG" evidence="2">
    <location>
        <begin position="81"/>
        <end position="291"/>
    </location>
</feature>
<evidence type="ECO:0000259" key="2">
    <source>
        <dbReference type="Pfam" id="PF02481"/>
    </source>
</evidence>
<comment type="caution">
    <text evidence="4">The sequence shown here is derived from an EMBL/GenBank/DDBJ whole genome shotgun (WGS) entry which is preliminary data.</text>
</comment>
<dbReference type="InterPro" id="IPR057666">
    <property type="entry name" value="DrpA_SLOG"/>
</dbReference>
<dbReference type="SUPFAM" id="SSF102405">
    <property type="entry name" value="MCP/YpsA-like"/>
    <property type="match status" value="1"/>
</dbReference>
<feature type="domain" description="DprA winged helix" evidence="3">
    <location>
        <begin position="305"/>
        <end position="358"/>
    </location>
</feature>
<dbReference type="EMBL" id="MHNF01000007">
    <property type="protein sequence ID" value="OGZ41834.1"/>
    <property type="molecule type" value="Genomic_DNA"/>
</dbReference>
<evidence type="ECO:0000256" key="1">
    <source>
        <dbReference type="ARBA" id="ARBA00006525"/>
    </source>
</evidence>
<dbReference type="InterPro" id="IPR003488">
    <property type="entry name" value="DprA"/>
</dbReference>
<accession>A0A1G2FUS6</accession>
<dbReference type="Gene3D" id="3.40.50.450">
    <property type="match status" value="1"/>
</dbReference>
<comment type="similarity">
    <text evidence="1">Belongs to the DprA/Smf family.</text>
</comment>
<dbReference type="PANTHER" id="PTHR43022:SF1">
    <property type="entry name" value="PROTEIN SMF"/>
    <property type="match status" value="1"/>
</dbReference>
<sequence length="365" mass="39708">MHKHAPYFHAFNLFNERIGPVRFKKLLGYFGSLEQAWKNGGEQDFILAGLEEDLAREIILRRPQIDLDKELANLAKENIGIITILDANYPKLLKEIYDAPHIMYVKGELKPEDEFSVAVVGTRKLSTYGQQVATRMARELAQAGLTIVSGLALGIDTLAHLAALEQKKRTIAVLGSSIDRASIFPSQNKTLAEKISQNGAVLSEYPIGSPALAHHFPTRNRIVSGLSLGALIVEAPAKSGAMITANSALSQNREVFAVPGSIFSDNSVGPNSLIKNGAKLVVCAQDILEELNLQNLTSNIAIAQIAPDNEQEALILNILSHDPLPVDKIVQETKMDTAVVNATLSLMEMKGKIKNLGGMQYVLAR</sequence>
<protein>
    <submittedName>
        <fullName evidence="4">DNA protecting protein DprA</fullName>
    </submittedName>
</protein>
<name>A0A1G2FUS6_9BACT</name>